<dbReference type="SMART" id="SM00327">
    <property type="entry name" value="VWA"/>
    <property type="match status" value="8"/>
</dbReference>
<dbReference type="Gene3D" id="3.40.50.410">
    <property type="entry name" value="von Willebrand factor, type A domain"/>
    <property type="match status" value="8"/>
</dbReference>
<feature type="domain" description="VWFA" evidence="2">
    <location>
        <begin position="614"/>
        <end position="808"/>
    </location>
</feature>
<dbReference type="InterPro" id="IPR036465">
    <property type="entry name" value="vWFA_dom_sf"/>
</dbReference>
<dbReference type="SUPFAM" id="SSF53300">
    <property type="entry name" value="vWA-like"/>
    <property type="match status" value="8"/>
</dbReference>
<dbReference type="EMBL" id="CADEPM010000006">
    <property type="protein sequence ID" value="CAB3407192.1"/>
    <property type="molecule type" value="Genomic_DNA"/>
</dbReference>
<dbReference type="InterPro" id="IPR050525">
    <property type="entry name" value="ECM_Assembly_Org"/>
</dbReference>
<feature type="domain" description="VWFA" evidence="2">
    <location>
        <begin position="232"/>
        <end position="409"/>
    </location>
</feature>
<dbReference type="PANTHER" id="PTHR24020:SF84">
    <property type="entry name" value="VWFA DOMAIN-CONTAINING PROTEIN"/>
    <property type="match status" value="1"/>
</dbReference>
<dbReference type="OrthoDB" id="6132182at2759"/>
<reference evidence="3 4" key="1">
    <citation type="submission" date="2020-04" db="EMBL/GenBank/DDBJ databases">
        <authorList>
            <person name="Laetsch R D."/>
            <person name="Stevens L."/>
            <person name="Kumar S."/>
            <person name="Blaxter L. M."/>
        </authorList>
    </citation>
    <scope>NUCLEOTIDE SEQUENCE [LARGE SCALE GENOMIC DNA]</scope>
</reference>
<feature type="domain" description="VWFA" evidence="2">
    <location>
        <begin position="23"/>
        <end position="231"/>
    </location>
</feature>
<dbReference type="PROSITE" id="PS50234">
    <property type="entry name" value="VWFA"/>
    <property type="match status" value="8"/>
</dbReference>
<feature type="chain" id="PRO_5035801426" description="VWFA domain-containing protein" evidence="1">
    <location>
        <begin position="19"/>
        <end position="1820"/>
    </location>
</feature>
<sequence length="1820" mass="202427">MRLDFLIFIFISFRHAFSQATYDVIFAIDVATSNETHFAIQQNRALRILKYLDSSITSTNFRTAIIEFDSTPREILEFGSPFSNDTGKVTSILASLKPKKTRMASVARVLKSCLEQFETSKNSRKILFLAHDGNSDDSIAETLPTTEQLEAQKIQLFVLTGNQNANVDVLLGYVRERERIYQNAADVQPFRRILSAALFANDRRAEAFAAPLKPLKSSKFEPQQSCVFEKVDLMIVLDTSGSVYRIFEEQRQFTIDFINKLPKSAFNDGRIQASIVKFSANPIIHLQMGLIAKSDLINKVREVIFTGGITRIATAVNSAIDTVNKAKRSDARQIFILISDGHGQESWSGVQKTGSRLREQKFELFAVSASYDYSSAELLIYVGDKSRLYVGVKTPDFIPDLSKYVRDCVGDDDIENEQVLTTTSTRLILNNAAKEDDDSSSDRDDEETLSNLQEVLKPASPAIPASDAPPTTPIALDVPITRARPVDMISTQSTLDGIFVEPIELTTATTSTTVQESSSATLMSTSELPVGTIAPREEAIANEMKTPLDGDQEGSGGSGESSGEILEGLDIVLNGEGSGVIDITNSRPSKVEPADSHFENIRNDLISNSKCPIDLILMIDNSQSVENVFMAEIQSAIAVVDEFTEESYINGMVRVGIVTFASNGTLIRNLIDSTKSNILNAIRSIPHIGGSTSSISGAKIVVENILPVRRANSKMLIALFSDGHSQDAWSSVLKWSSRLHEIPHASTFALTPTSDYSEPELKIWAGSEERVFIDPKRLLVAIAKMARSCQLEDAVSSGDVKTIIRDDLPKAQGIKIASNLNEKSRGSCLADLVLIIDTSSSIEEVFDKEIEIAKNLVQNLSDARFATGEIRIGAIVFHSKAKAIMNLNDNLSKIEVINTLEALKLAGGNTSVASGVHSAINHIGKNRRINSKLLVVLISDGNSQDHWKEVTHTSMILHSLNPIVFAVTASKKYGLRELEVYVGDPTRIFTDERASSLVDAVTHSMNENCEGDEKTKREFSLDSQLSLCDDDLVDLVVAVDNSKPIDNEFLSDQLYFVDLIKQIPEFMFKNRLRVSLIPCASVLRSTRNITNKSHLLTEIDRLDSKQANGISISTCLVEASEILYKRPPGSRGFLVFFGSGNDRDTFEQLDRTTPLLKNYEVFAVSTAKTLNRKSLTSIAGKTHNVYINDRLDRFSQDVGSALVACRGKAEEPKGNLPDSLPPIAANSLKPSESCKKTKLDLQIILDASSSREDVFERQRKIVAELVERLPIDLYDNFVAVGISSFTSTPIIRQNLGLGRTKQEIRDVLNTIDYRGGSTRTAKAIHLSIDDLDNSKRRDALQAIVLINDGISQDDWQEVLNASARLRSVQSQRYGLAFGDEIDLRELSMYVEDPSRIYRDNDTKRFLDDIVSLVYGGVKECARPKKAARAETDCYVDTDFIIIFDNSDMTEHMIDPSVNANRYLLLDILGSLSKTFNNTSSDIRFAVFSTSPDPILNLDFTSIREKNTIAEKIESIRSVGRQPSYLQTLLEAVRHFRDDNEGNPRKKAIILVGDGETDSKDRFLERNLKKLLREKSDVKLFSVDASTHTNINFYSRIIGNRDDVFEYERNGVVVQRLLKFVEKSSCGVKETKKARKKVNLDELQKRSIEAQPNVEETFKKEREMAREVIERLRVGENNARVAIIKFASEEKVKTVWSFKKRQSKQAILNALEYLPFSSGTTAIHAALQKAALEYTEHRGARPGIARPIALLFTDGFGKKSSDEEAAILRQLIPDIFAVAVNHLYPVSRKELERIVGNRDRVFTDSTVQNLHETLRPYLSDC</sequence>
<keyword evidence="4" id="KW-1185">Reference proteome</keyword>
<feature type="domain" description="VWFA" evidence="2">
    <location>
        <begin position="1438"/>
        <end position="1620"/>
    </location>
</feature>
<feature type="domain" description="VWFA" evidence="2">
    <location>
        <begin position="831"/>
        <end position="1005"/>
    </location>
</feature>
<evidence type="ECO:0000256" key="1">
    <source>
        <dbReference type="SAM" id="SignalP"/>
    </source>
</evidence>
<dbReference type="InterPro" id="IPR002035">
    <property type="entry name" value="VWF_A"/>
</dbReference>
<protein>
    <recommendedName>
        <fullName evidence="2">VWFA domain-containing protein</fullName>
    </recommendedName>
</protein>
<dbReference type="CDD" id="cd00198">
    <property type="entry name" value="vWFA"/>
    <property type="match status" value="5"/>
</dbReference>
<name>A0A8S1F323_9PELO</name>
<dbReference type="PANTHER" id="PTHR24020">
    <property type="entry name" value="COLLAGEN ALPHA"/>
    <property type="match status" value="1"/>
</dbReference>
<dbReference type="Pfam" id="PF00092">
    <property type="entry name" value="VWA"/>
    <property type="match status" value="8"/>
</dbReference>
<feature type="signal peptide" evidence="1">
    <location>
        <begin position="1"/>
        <end position="18"/>
    </location>
</feature>
<evidence type="ECO:0000313" key="3">
    <source>
        <dbReference type="EMBL" id="CAB3407192.1"/>
    </source>
</evidence>
<gene>
    <name evidence="3" type="ORF">CBOVIS_LOCUS9156</name>
</gene>
<accession>A0A8S1F323</accession>
<feature type="domain" description="VWFA" evidence="2">
    <location>
        <begin position="1240"/>
        <end position="1413"/>
    </location>
</feature>
<dbReference type="Proteomes" id="UP000494206">
    <property type="component" value="Unassembled WGS sequence"/>
</dbReference>
<feature type="domain" description="VWFA" evidence="2">
    <location>
        <begin position="1034"/>
        <end position="1202"/>
    </location>
</feature>
<evidence type="ECO:0000259" key="2">
    <source>
        <dbReference type="PROSITE" id="PS50234"/>
    </source>
</evidence>
<proteinExistence type="predicted"/>
<keyword evidence="1" id="KW-0732">Signal</keyword>
<evidence type="ECO:0000313" key="4">
    <source>
        <dbReference type="Proteomes" id="UP000494206"/>
    </source>
</evidence>
<comment type="caution">
    <text evidence="3">The sequence shown here is derived from an EMBL/GenBank/DDBJ whole genome shotgun (WGS) entry which is preliminary data.</text>
</comment>
<feature type="domain" description="VWFA" evidence="2">
    <location>
        <begin position="1647"/>
        <end position="1817"/>
    </location>
</feature>
<organism evidence="3 4">
    <name type="scientific">Caenorhabditis bovis</name>
    <dbReference type="NCBI Taxonomy" id="2654633"/>
    <lineage>
        <taxon>Eukaryota</taxon>
        <taxon>Metazoa</taxon>
        <taxon>Ecdysozoa</taxon>
        <taxon>Nematoda</taxon>
        <taxon>Chromadorea</taxon>
        <taxon>Rhabditida</taxon>
        <taxon>Rhabditina</taxon>
        <taxon>Rhabditomorpha</taxon>
        <taxon>Rhabditoidea</taxon>
        <taxon>Rhabditidae</taxon>
        <taxon>Peloderinae</taxon>
        <taxon>Caenorhabditis</taxon>
    </lineage>
</organism>